<protein>
    <submittedName>
        <fullName evidence="2">SMEK domain-containing protein</fullName>
    </submittedName>
</protein>
<dbReference type="EMBL" id="JBBMLE010000047">
    <property type="protein sequence ID" value="MEK0253167.1"/>
    <property type="molecule type" value="Genomic_DNA"/>
</dbReference>
<evidence type="ECO:0000313" key="3">
    <source>
        <dbReference type="Proteomes" id="UP001498501"/>
    </source>
</evidence>
<dbReference type="InterPro" id="IPR047740">
    <property type="entry name" value="SMEK_dom"/>
</dbReference>
<dbReference type="Pfam" id="PF21941">
    <property type="entry name" value="SMEK_N"/>
    <property type="match status" value="1"/>
</dbReference>
<proteinExistence type="predicted"/>
<name>A0ABU8ZHV5_ACIJU</name>
<sequence>MKILEIENELRDVVSRIITQVELSTKQNRYDINLALEDAFIPILKSIFNLSNLTNLNRKQKNYPGIDLGDEFDRVAFQITSSTNLEKVKKTLTQFKEKTFYNSFDELFILMLTKKQSSYSQSVIDQIREDYFEFYANEHIIDLGDLLERITALRIPTQERILREFKLILGEIDSQISYLSENEEKTHTLLSNLVSVEFPENIYVADLIIDDKEIIKEARAQLNFKKYKANKSLIVKLALLLANKSSDAWVCYENKLFTFINLEKDVNIFNGIVDKNNIEILSSQDLCHSTTIDNLNIFKQLLHKATTERLKLRDVYWNQENKSFYFTSEENHRSETWVGKKKATRTVYEKVLSKKDPTKIAHHKHLSFSLSFMNIEDLWFCNIIPSWLYTYNGYKKSRFHEDLLSKQKRLEHNQSVKNLVRFLAYFLAHDTPSRASEISYKNLLEMTSETGPILTDALLITDDTEEKIWEGIE</sequence>
<evidence type="ECO:0000259" key="1">
    <source>
        <dbReference type="Pfam" id="PF21941"/>
    </source>
</evidence>
<accession>A0ABU8ZHV5</accession>
<dbReference type="RefSeq" id="WP_126132115.1">
    <property type="nucleotide sequence ID" value="NZ_JBBMLE010000047.1"/>
</dbReference>
<feature type="domain" description="SMEK" evidence="1">
    <location>
        <begin position="10"/>
        <end position="150"/>
    </location>
</feature>
<organism evidence="2 3">
    <name type="scientific">Acinetobacter junii</name>
    <dbReference type="NCBI Taxonomy" id="40215"/>
    <lineage>
        <taxon>Bacteria</taxon>
        <taxon>Pseudomonadati</taxon>
        <taxon>Pseudomonadota</taxon>
        <taxon>Gammaproteobacteria</taxon>
        <taxon>Moraxellales</taxon>
        <taxon>Moraxellaceae</taxon>
        <taxon>Acinetobacter</taxon>
    </lineage>
</organism>
<gene>
    <name evidence="2" type="ORF">WM018_11835</name>
</gene>
<comment type="caution">
    <text evidence="2">The sequence shown here is derived from an EMBL/GenBank/DDBJ whole genome shotgun (WGS) entry which is preliminary data.</text>
</comment>
<dbReference type="NCBIfam" id="NF033859">
    <property type="entry name" value="SMEK_N"/>
    <property type="match status" value="1"/>
</dbReference>
<reference evidence="2 3" key="1">
    <citation type="submission" date="2024-03" db="EMBL/GenBank/DDBJ databases">
        <title>Cross-transmission of Acinetobacter junii carrying blaOXA-58 in a neonatal intensive care unit.</title>
        <authorList>
            <person name="Bour M."/>
            <person name="Potron A."/>
            <person name="Lecointe D."/>
        </authorList>
    </citation>
    <scope>NUCLEOTIDE SEQUENCE [LARGE SCALE GENOMIC DNA]</scope>
    <source>
        <strain evidence="2 3">21A3096 case 1</strain>
    </source>
</reference>
<keyword evidence="3" id="KW-1185">Reference proteome</keyword>
<dbReference type="Proteomes" id="UP001498501">
    <property type="component" value="Unassembled WGS sequence"/>
</dbReference>
<evidence type="ECO:0000313" key="2">
    <source>
        <dbReference type="EMBL" id="MEK0253167.1"/>
    </source>
</evidence>